<evidence type="ECO:0000313" key="11">
    <source>
        <dbReference type="EMBL" id="CAA9281230.1"/>
    </source>
</evidence>
<sequence>MHSTDRTERAMLVALETDESADPLPSRLDELDELAQTAGVQVVRKIGQRRKQLDPAYLIGHGKADELFSEVKETEATLVIFDDELSPTQQRNLGETLQTRIIDRTQLILDIFAQRARTREGKLQVELAQLTYLLPRLGLLYTKFERQQGGIGVRGGAGETKLETDRRKVRERITELERELDEVRKQREQQRASRRKLPFPTAALVGYTSAGKSTLLNTLSGSEILADRMLFSTLDPTTRRVVVPEGWGILLTDTVGFIRNLPHDLVAAFRATLEEVTGADFLIHVVDASAPEADRQRDTVIETLEQLGAGDKPVITVFNKADLVEDQYALRSLVATTPNAVYISAAKAEGIPYLMDRITETVKTLVAHLELAVPYSRSDLVSQCYEYGRVISVEYKDDAIYVTADVARSLAGRLSEFAVKSEVVEG</sequence>
<dbReference type="HAMAP" id="MF_00900">
    <property type="entry name" value="GTPase_HflX"/>
    <property type="match status" value="1"/>
</dbReference>
<dbReference type="PIRSF" id="PIRSF006809">
    <property type="entry name" value="GTP-binding_hflX_prd"/>
    <property type="match status" value="1"/>
</dbReference>
<feature type="binding site" evidence="7">
    <location>
        <begin position="253"/>
        <end position="256"/>
    </location>
    <ligand>
        <name>GTP</name>
        <dbReference type="ChEBI" id="CHEBI:37565"/>
    </ligand>
</feature>
<comment type="similarity">
    <text evidence="6">Belongs to the TRAFAC class OBG-HflX-like GTPase superfamily. HflX GTPase family.</text>
</comment>
<keyword evidence="9" id="KW-0175">Coiled coil</keyword>
<comment type="subunit">
    <text evidence="6">Monomer. Associates with the 50S ribosomal subunit.</text>
</comment>
<dbReference type="GO" id="GO:0005525">
    <property type="term" value="F:GTP binding"/>
    <property type="evidence" value="ECO:0007669"/>
    <property type="project" value="UniProtKB-UniRule"/>
</dbReference>
<comment type="function">
    <text evidence="6">GTPase that associates with the 50S ribosomal subunit and may have a role during protein synthesis or ribosome biogenesis.</text>
</comment>
<dbReference type="Gene3D" id="3.40.50.11060">
    <property type="entry name" value="GTPase HflX, N-terminal domain"/>
    <property type="match status" value="1"/>
</dbReference>
<dbReference type="InterPro" id="IPR016496">
    <property type="entry name" value="GTPase_HflX"/>
</dbReference>
<dbReference type="CDD" id="cd01878">
    <property type="entry name" value="HflX"/>
    <property type="match status" value="1"/>
</dbReference>
<keyword evidence="2 8" id="KW-0479">Metal-binding</keyword>
<dbReference type="FunFam" id="3.40.50.11060:FF:000001">
    <property type="entry name" value="GTPase HflX"/>
    <property type="match status" value="1"/>
</dbReference>
<proteinExistence type="inferred from homology"/>
<keyword evidence="4 8" id="KW-0460">Magnesium</keyword>
<dbReference type="EMBL" id="CADCTO010000476">
    <property type="protein sequence ID" value="CAA9281230.1"/>
    <property type="molecule type" value="Genomic_DNA"/>
</dbReference>
<feature type="binding site" evidence="7">
    <location>
        <begin position="206"/>
        <end position="213"/>
    </location>
    <ligand>
        <name>GTP</name>
        <dbReference type="ChEBI" id="CHEBI:37565"/>
    </ligand>
</feature>
<dbReference type="InterPro" id="IPR025121">
    <property type="entry name" value="GTPase_HflX_N"/>
</dbReference>
<comment type="subcellular location">
    <subcellularLocation>
        <location evidence="6">Cytoplasm</location>
    </subcellularLocation>
    <text evidence="6">May associate with membranes.</text>
</comment>
<keyword evidence="5 6" id="KW-0342">GTP-binding</keyword>
<evidence type="ECO:0000256" key="9">
    <source>
        <dbReference type="SAM" id="Coils"/>
    </source>
</evidence>
<evidence type="ECO:0000256" key="6">
    <source>
        <dbReference type="HAMAP-Rule" id="MF_00900"/>
    </source>
</evidence>
<dbReference type="InterPro" id="IPR032305">
    <property type="entry name" value="GTP-bd_M"/>
</dbReference>
<organism evidence="11">
    <name type="scientific">uncultured Armatimonadetes bacterium</name>
    <dbReference type="NCBI Taxonomy" id="157466"/>
    <lineage>
        <taxon>Bacteria</taxon>
        <taxon>Bacillati</taxon>
        <taxon>Armatimonadota</taxon>
        <taxon>environmental samples</taxon>
    </lineage>
</organism>
<feature type="binding site" evidence="7">
    <location>
        <begin position="231"/>
        <end position="235"/>
    </location>
    <ligand>
        <name>GTP</name>
        <dbReference type="ChEBI" id="CHEBI:37565"/>
    </ligand>
</feature>
<accession>A0A6J4JKZ3</accession>
<keyword evidence="1 6" id="KW-0963">Cytoplasm</keyword>
<evidence type="ECO:0000256" key="5">
    <source>
        <dbReference type="ARBA" id="ARBA00023134"/>
    </source>
</evidence>
<dbReference type="PROSITE" id="PS51705">
    <property type="entry name" value="G_HFLX"/>
    <property type="match status" value="1"/>
</dbReference>
<evidence type="ECO:0000256" key="8">
    <source>
        <dbReference type="PIRSR" id="PIRSR006809-2"/>
    </source>
</evidence>
<dbReference type="InterPro" id="IPR030394">
    <property type="entry name" value="G_HFLX_dom"/>
</dbReference>
<evidence type="ECO:0000256" key="2">
    <source>
        <dbReference type="ARBA" id="ARBA00022723"/>
    </source>
</evidence>
<reference evidence="11" key="1">
    <citation type="submission" date="2020-02" db="EMBL/GenBank/DDBJ databases">
        <authorList>
            <person name="Meier V. D."/>
        </authorList>
    </citation>
    <scope>NUCLEOTIDE SEQUENCE</scope>
    <source>
        <strain evidence="11">AVDCRST_MAG63</strain>
    </source>
</reference>
<protein>
    <recommendedName>
        <fullName evidence="6">GTPase HflX</fullName>
    </recommendedName>
    <alternativeName>
        <fullName evidence="6">GTP-binding protein HflX</fullName>
    </alternativeName>
</protein>
<feature type="binding site" evidence="8">
    <location>
        <position position="233"/>
    </location>
    <ligand>
        <name>Mg(2+)</name>
        <dbReference type="ChEBI" id="CHEBI:18420"/>
    </ligand>
</feature>
<feature type="binding site" evidence="7">
    <location>
        <begin position="319"/>
        <end position="322"/>
    </location>
    <ligand>
        <name>GTP</name>
        <dbReference type="ChEBI" id="CHEBI:37565"/>
    </ligand>
</feature>
<comment type="cofactor">
    <cofactor evidence="8">
        <name>Mg(2+)</name>
        <dbReference type="ChEBI" id="CHEBI:18420"/>
    </cofactor>
</comment>
<dbReference type="PANTHER" id="PTHR10229">
    <property type="entry name" value="GTP-BINDING PROTEIN HFLX"/>
    <property type="match status" value="1"/>
</dbReference>
<evidence type="ECO:0000256" key="7">
    <source>
        <dbReference type="PIRSR" id="PIRSR006809-1"/>
    </source>
</evidence>
<gene>
    <name evidence="6" type="primary">hflX</name>
    <name evidence="11" type="ORF">AVDCRST_MAG63-3603</name>
</gene>
<dbReference type="GO" id="GO:0046872">
    <property type="term" value="F:metal ion binding"/>
    <property type="evidence" value="ECO:0007669"/>
    <property type="project" value="UniProtKB-KW"/>
</dbReference>
<keyword evidence="3 6" id="KW-0547">Nucleotide-binding</keyword>
<dbReference type="SUPFAM" id="SSF52540">
    <property type="entry name" value="P-loop containing nucleoside triphosphate hydrolases"/>
    <property type="match status" value="1"/>
</dbReference>
<dbReference type="NCBIfam" id="TIGR03156">
    <property type="entry name" value="GTP_HflX"/>
    <property type="match status" value="1"/>
</dbReference>
<evidence type="ECO:0000259" key="10">
    <source>
        <dbReference type="PROSITE" id="PS51705"/>
    </source>
</evidence>
<dbReference type="AlphaFoldDB" id="A0A6J4JKZ3"/>
<feature type="coiled-coil region" evidence="9">
    <location>
        <begin position="159"/>
        <end position="193"/>
    </location>
</feature>
<name>A0A6J4JKZ3_9BACT</name>
<dbReference type="Gene3D" id="3.40.50.300">
    <property type="entry name" value="P-loop containing nucleotide triphosphate hydrolases"/>
    <property type="match status" value="1"/>
</dbReference>
<dbReference type="GO" id="GO:0003924">
    <property type="term" value="F:GTPase activity"/>
    <property type="evidence" value="ECO:0007669"/>
    <property type="project" value="UniProtKB-UniRule"/>
</dbReference>
<dbReference type="PANTHER" id="PTHR10229:SF0">
    <property type="entry name" value="GTP-BINDING PROTEIN 6-RELATED"/>
    <property type="match status" value="1"/>
</dbReference>
<dbReference type="InterPro" id="IPR042108">
    <property type="entry name" value="GTPase_HflX_N_sf"/>
</dbReference>
<dbReference type="InterPro" id="IPR027417">
    <property type="entry name" value="P-loop_NTPase"/>
</dbReference>
<evidence type="ECO:0000256" key="1">
    <source>
        <dbReference type="ARBA" id="ARBA00022490"/>
    </source>
</evidence>
<dbReference type="Gene3D" id="6.10.250.2860">
    <property type="match status" value="1"/>
</dbReference>
<dbReference type="GO" id="GO:0043022">
    <property type="term" value="F:ribosome binding"/>
    <property type="evidence" value="ECO:0007669"/>
    <property type="project" value="TreeGrafter"/>
</dbReference>
<evidence type="ECO:0000256" key="4">
    <source>
        <dbReference type="ARBA" id="ARBA00022842"/>
    </source>
</evidence>
<dbReference type="InterPro" id="IPR006073">
    <property type="entry name" value="GTP-bd"/>
</dbReference>
<feature type="binding site" evidence="8">
    <location>
        <position position="213"/>
    </location>
    <ligand>
        <name>Mg(2+)</name>
        <dbReference type="ChEBI" id="CHEBI:18420"/>
    </ligand>
</feature>
<feature type="domain" description="Hflx-type G" evidence="10">
    <location>
        <begin position="200"/>
        <end position="366"/>
    </location>
</feature>
<dbReference type="GO" id="GO:0005737">
    <property type="term" value="C:cytoplasm"/>
    <property type="evidence" value="ECO:0007669"/>
    <property type="project" value="UniProtKB-SubCell"/>
</dbReference>
<dbReference type="Pfam" id="PF01926">
    <property type="entry name" value="MMR_HSR1"/>
    <property type="match status" value="1"/>
</dbReference>
<dbReference type="Pfam" id="PF16360">
    <property type="entry name" value="GTP-bdg_M"/>
    <property type="match status" value="1"/>
</dbReference>
<evidence type="ECO:0000256" key="3">
    <source>
        <dbReference type="ARBA" id="ARBA00022741"/>
    </source>
</evidence>
<dbReference type="Pfam" id="PF13167">
    <property type="entry name" value="GTP-bdg_N"/>
    <property type="match status" value="1"/>
</dbReference>
<dbReference type="PRINTS" id="PR00326">
    <property type="entry name" value="GTP1OBG"/>
</dbReference>